<dbReference type="WBParaSite" id="BTMF_0000209601-mRNA-1">
    <property type="protein sequence ID" value="BTMF_0000209601-mRNA-1"/>
    <property type="gene ID" value="BTMF_0000209601"/>
</dbReference>
<dbReference type="GO" id="GO:0051082">
    <property type="term" value="F:unfolded protein binding"/>
    <property type="evidence" value="ECO:0007669"/>
    <property type="project" value="InterPro"/>
</dbReference>
<evidence type="ECO:0000256" key="2">
    <source>
        <dbReference type="ARBA" id="ARBA00010983"/>
    </source>
</evidence>
<evidence type="ECO:0000313" key="6">
    <source>
        <dbReference type="WBParaSite" id="BTMF_0000209601-mRNA-1"/>
    </source>
</evidence>
<dbReference type="InterPro" id="IPR013320">
    <property type="entry name" value="ConA-like_dom_sf"/>
</dbReference>
<keyword evidence="4" id="KW-0143">Chaperone</keyword>
<evidence type="ECO:0000256" key="3">
    <source>
        <dbReference type="ARBA" id="ARBA00022824"/>
    </source>
</evidence>
<dbReference type="AlphaFoldDB" id="A0A0R3Q6Z2"/>
<dbReference type="PANTHER" id="PTHR11073:SF2">
    <property type="entry name" value="CALRETICULIN"/>
    <property type="match status" value="1"/>
</dbReference>
<dbReference type="GO" id="GO:0005509">
    <property type="term" value="F:calcium ion binding"/>
    <property type="evidence" value="ECO:0007669"/>
    <property type="project" value="InterPro"/>
</dbReference>
<dbReference type="PANTHER" id="PTHR11073">
    <property type="entry name" value="CALRETICULIN AND CALNEXIN"/>
    <property type="match status" value="1"/>
</dbReference>
<dbReference type="Pfam" id="PF00262">
    <property type="entry name" value="Calreticulin"/>
    <property type="match status" value="1"/>
</dbReference>
<evidence type="ECO:0000256" key="1">
    <source>
        <dbReference type="ARBA" id="ARBA00004240"/>
    </source>
</evidence>
<comment type="similarity">
    <text evidence="2 4">Belongs to the calreticulin family.</text>
</comment>
<organism evidence="6">
    <name type="scientific">Brugia timori</name>
    <dbReference type="NCBI Taxonomy" id="42155"/>
    <lineage>
        <taxon>Eukaryota</taxon>
        <taxon>Metazoa</taxon>
        <taxon>Ecdysozoa</taxon>
        <taxon>Nematoda</taxon>
        <taxon>Chromadorea</taxon>
        <taxon>Rhabditida</taxon>
        <taxon>Spirurina</taxon>
        <taxon>Spiruromorpha</taxon>
        <taxon>Filarioidea</taxon>
        <taxon>Onchocercidae</taxon>
        <taxon>Brugia</taxon>
    </lineage>
</organism>
<evidence type="ECO:0000256" key="5">
    <source>
        <dbReference type="SAM" id="MobiDB-lite"/>
    </source>
</evidence>
<dbReference type="GO" id="GO:0006457">
    <property type="term" value="P:protein folding"/>
    <property type="evidence" value="ECO:0007669"/>
    <property type="project" value="InterPro"/>
</dbReference>
<keyword evidence="3 4" id="KW-0256">Endoplasmic reticulum</keyword>
<evidence type="ECO:0000256" key="4">
    <source>
        <dbReference type="RuleBase" id="RU362126"/>
    </source>
</evidence>
<feature type="compositionally biased region" description="Acidic residues" evidence="5">
    <location>
        <begin position="76"/>
        <end position="89"/>
    </location>
</feature>
<dbReference type="GO" id="GO:0036503">
    <property type="term" value="P:ERAD pathway"/>
    <property type="evidence" value="ECO:0007669"/>
    <property type="project" value="TreeGrafter"/>
</dbReference>
<sequence>LYLYGDIGAVGFDLWQVKSGTIFDDVIVTDSVEEAKKFGEKTLKKTKEGEKKMKEKQDEEEEKKRKEEEEKKKEEEKEEEDKEEEEKEEDEKKKKDLSNDGDGWKKRWILSEYRNDYGKFNLSYGQFYNDPEEDLGLTTTEDVKNYAISAKFPKFSNKDKLLIVQYATKRFTLPDDDCGGLYIKV</sequence>
<feature type="region of interest" description="Disordered" evidence="5">
    <location>
        <begin position="46"/>
        <end position="103"/>
    </location>
</feature>
<reference evidence="6" key="1">
    <citation type="submission" date="2017-02" db="UniProtKB">
        <authorList>
            <consortium name="WormBaseParasite"/>
        </authorList>
    </citation>
    <scope>IDENTIFICATION</scope>
</reference>
<name>A0A0R3Q6Z2_9BILA</name>
<dbReference type="InterPro" id="IPR001580">
    <property type="entry name" value="Calret/calnex"/>
</dbReference>
<proteinExistence type="inferred from homology"/>
<comment type="subcellular location">
    <subcellularLocation>
        <location evidence="1">Endoplasmic reticulum</location>
    </subcellularLocation>
</comment>
<feature type="compositionally biased region" description="Basic and acidic residues" evidence="5">
    <location>
        <begin position="90"/>
        <end position="103"/>
    </location>
</feature>
<protein>
    <submittedName>
        <fullName evidence="6">Calreticulin</fullName>
    </submittedName>
</protein>
<dbReference type="STRING" id="42155.A0A0R3Q6Z2"/>
<dbReference type="GO" id="GO:0005789">
    <property type="term" value="C:endoplasmic reticulum membrane"/>
    <property type="evidence" value="ECO:0007669"/>
    <property type="project" value="TreeGrafter"/>
</dbReference>
<accession>A0A0R3Q6Z2</accession>
<dbReference type="Gene3D" id="2.60.120.200">
    <property type="match status" value="2"/>
</dbReference>
<dbReference type="SUPFAM" id="SSF49899">
    <property type="entry name" value="Concanavalin A-like lectins/glucanases"/>
    <property type="match status" value="1"/>
</dbReference>
<feature type="compositionally biased region" description="Basic and acidic residues" evidence="5">
    <location>
        <begin position="46"/>
        <end position="75"/>
    </location>
</feature>